<dbReference type="AlphaFoldDB" id="S4VU69"/>
<organism evidence="1">
    <name type="scientific">Borrelia hermsii</name>
    <dbReference type="NCBI Taxonomy" id="140"/>
    <lineage>
        <taxon>Bacteria</taxon>
        <taxon>Pseudomonadati</taxon>
        <taxon>Spirochaetota</taxon>
        <taxon>Spirochaetia</taxon>
        <taxon>Spirochaetales</taxon>
        <taxon>Borreliaceae</taxon>
        <taxon>Borrelia</taxon>
    </lineage>
</organism>
<reference evidence="1" key="2">
    <citation type="journal article" date="2013" name="J. Bacteriol.">
        <title>Large linear plasmids of Borrelia species that cause relapsing fever.</title>
        <authorList>
            <person name="Miller S.C."/>
            <person name="Porcella S.F."/>
            <person name="Raffel S.J."/>
            <person name="Schwan T.G."/>
            <person name="Barbour A.G."/>
        </authorList>
    </citation>
    <scope>NUCLEOTIDE SEQUENCE</scope>
    <source>
        <strain evidence="1">HS1</strain>
        <plasmid evidence="1">lp174</plasmid>
    </source>
</reference>
<protein>
    <submittedName>
        <fullName evidence="1">Uncharacterized protein</fullName>
    </submittedName>
</protein>
<dbReference type="EMBL" id="HM008709">
    <property type="protein sequence ID" value="AGO68849.1"/>
    <property type="molecule type" value="Genomic_DNA"/>
</dbReference>
<gene>
    <name evidence="1" type="ORF">BHA157</name>
</gene>
<dbReference type="RefSeq" id="WP_020732492.1">
    <property type="nucleotide sequence ID" value="NC_021623.1"/>
</dbReference>
<name>S4VU69_BORHE</name>
<keyword evidence="1" id="KW-0614">Plasmid</keyword>
<accession>S4VU69</accession>
<proteinExistence type="predicted"/>
<geneLocation type="plasmid" evidence="1">
    <name>lp174</name>
</geneLocation>
<evidence type="ECO:0000313" key="1">
    <source>
        <dbReference type="EMBL" id="AGO68849.1"/>
    </source>
</evidence>
<sequence>MAIKKAFNHCGDVDYIVSEAFNIDYESMFIGIGKYTEDVKRVKIYVQDCLIGERK</sequence>
<reference evidence="1" key="1">
    <citation type="submission" date="2012-01" db="EMBL/GenBank/DDBJ databases">
        <authorList>
            <person name="Campeau S.A."/>
            <person name="Porcella S.F."/>
            <person name="Schwan T.G."/>
            <person name="Barbour A.G."/>
        </authorList>
    </citation>
    <scope>NUCLEOTIDE SEQUENCE</scope>
    <source>
        <strain evidence="1">HS1</strain>
        <plasmid evidence="1">lp174</plasmid>
    </source>
</reference>